<dbReference type="PROSITE" id="PS51729">
    <property type="entry name" value="GNAT_YJDJ"/>
    <property type="match status" value="1"/>
</dbReference>
<dbReference type="Gene3D" id="3.40.630.30">
    <property type="match status" value="1"/>
</dbReference>
<dbReference type="SUPFAM" id="SSF55729">
    <property type="entry name" value="Acyl-CoA N-acyltransferases (Nat)"/>
    <property type="match status" value="1"/>
</dbReference>
<name>A0A7W5JU05_9ACTN</name>
<protein>
    <recommendedName>
        <fullName evidence="1">N-acetyltransferase domain-containing protein</fullName>
    </recommendedName>
</protein>
<evidence type="ECO:0000259" key="1">
    <source>
        <dbReference type="PROSITE" id="PS51729"/>
    </source>
</evidence>
<sequence length="94" mass="10325">MSADVQTVRADDRSRYEGRVDGELVTVLAFVRRGDVLDLTHTATEPAFRNRGLAGAVTAAALDDVRQRGEKVHPSCPFAVAFLDDHPEYADLRV</sequence>
<dbReference type="InterPro" id="IPR031165">
    <property type="entry name" value="GNAT_YJDJ"/>
</dbReference>
<keyword evidence="3" id="KW-1185">Reference proteome</keyword>
<dbReference type="Proteomes" id="UP000565572">
    <property type="component" value="Unassembled WGS sequence"/>
</dbReference>
<dbReference type="Pfam" id="PF14542">
    <property type="entry name" value="Acetyltransf_CG"/>
    <property type="match status" value="1"/>
</dbReference>
<dbReference type="PANTHER" id="PTHR31435">
    <property type="entry name" value="PROTEIN NATD1"/>
    <property type="match status" value="1"/>
</dbReference>
<accession>A0A7W5JU05</accession>
<evidence type="ECO:0000313" key="2">
    <source>
        <dbReference type="EMBL" id="MBB3326185.1"/>
    </source>
</evidence>
<dbReference type="AlphaFoldDB" id="A0A7W5JU05"/>
<dbReference type="PANTHER" id="PTHR31435:SF10">
    <property type="entry name" value="BSR4717 PROTEIN"/>
    <property type="match status" value="1"/>
</dbReference>
<gene>
    <name evidence="2" type="ORF">FHX39_001129</name>
</gene>
<dbReference type="InterPro" id="IPR045057">
    <property type="entry name" value="Gcn5-rel_NAT"/>
</dbReference>
<dbReference type="CDD" id="cd04301">
    <property type="entry name" value="NAT_SF"/>
    <property type="match status" value="1"/>
</dbReference>
<organism evidence="2 3">
    <name type="scientific">Microlunatus antarcticus</name>
    <dbReference type="NCBI Taxonomy" id="53388"/>
    <lineage>
        <taxon>Bacteria</taxon>
        <taxon>Bacillati</taxon>
        <taxon>Actinomycetota</taxon>
        <taxon>Actinomycetes</taxon>
        <taxon>Propionibacteriales</taxon>
        <taxon>Propionibacteriaceae</taxon>
        <taxon>Microlunatus</taxon>
    </lineage>
</organism>
<dbReference type="InterPro" id="IPR016181">
    <property type="entry name" value="Acyl_CoA_acyltransferase"/>
</dbReference>
<reference evidence="2 3" key="1">
    <citation type="submission" date="2020-08" db="EMBL/GenBank/DDBJ databases">
        <title>Sequencing the genomes of 1000 actinobacteria strains.</title>
        <authorList>
            <person name="Klenk H.-P."/>
        </authorList>
    </citation>
    <scope>NUCLEOTIDE SEQUENCE [LARGE SCALE GENOMIC DNA]</scope>
    <source>
        <strain evidence="2 3">DSM 11053</strain>
    </source>
</reference>
<dbReference type="EMBL" id="JACHZG010000001">
    <property type="protein sequence ID" value="MBB3326185.1"/>
    <property type="molecule type" value="Genomic_DNA"/>
</dbReference>
<evidence type="ECO:0000313" key="3">
    <source>
        <dbReference type="Proteomes" id="UP000565572"/>
    </source>
</evidence>
<feature type="domain" description="N-acetyltransferase" evidence="1">
    <location>
        <begin position="8"/>
        <end position="94"/>
    </location>
</feature>
<dbReference type="RefSeq" id="WP_183337176.1">
    <property type="nucleotide sequence ID" value="NZ_JACHZG010000001.1"/>
</dbReference>
<proteinExistence type="predicted"/>
<comment type="caution">
    <text evidence="2">The sequence shown here is derived from an EMBL/GenBank/DDBJ whole genome shotgun (WGS) entry which is preliminary data.</text>
</comment>